<dbReference type="RefSeq" id="WP_377966947.1">
    <property type="nucleotide sequence ID" value="NZ_JBHZOL010000094.1"/>
</dbReference>
<reference evidence="2 3" key="1">
    <citation type="submission" date="2024-10" db="EMBL/GenBank/DDBJ databases">
        <authorList>
            <person name="Ratan Roy A."/>
            <person name="Morales Sandoval P.H."/>
            <person name="De Los Santos Villalobos S."/>
            <person name="Chakraborty S."/>
            <person name="Mukherjee J."/>
        </authorList>
    </citation>
    <scope>NUCLEOTIDE SEQUENCE [LARGE SCALE GENOMIC DNA]</scope>
    <source>
        <strain evidence="2 3">S1</strain>
    </source>
</reference>
<proteinExistence type="predicted"/>
<evidence type="ECO:0000313" key="2">
    <source>
        <dbReference type="EMBL" id="MFE4107841.1"/>
    </source>
</evidence>
<name>A0ABW6IHZ0_9CYAN</name>
<comment type="caution">
    <text evidence="2">The sequence shown here is derived from an EMBL/GenBank/DDBJ whole genome shotgun (WGS) entry which is preliminary data.</text>
</comment>
<dbReference type="PANTHER" id="PTHR36510">
    <property type="entry name" value="GLUTAMATE--CYSTEINE LIGASE 2-RELATED"/>
    <property type="match status" value="1"/>
</dbReference>
<keyword evidence="2" id="KW-0436">Ligase</keyword>
<gene>
    <name evidence="2" type="primary">gshA</name>
    <name evidence="2" type="ORF">ACFVKH_16260</name>
</gene>
<protein>
    <submittedName>
        <fullName evidence="2">Glutamate--cysteine ligase</fullName>
        <ecNumber evidence="2">6.3.2.2</ecNumber>
    </submittedName>
</protein>
<evidence type="ECO:0000313" key="3">
    <source>
        <dbReference type="Proteomes" id="UP001600165"/>
    </source>
</evidence>
<dbReference type="InterPro" id="IPR011792">
    <property type="entry name" value="GshA_cyano"/>
</dbReference>
<dbReference type="PANTHER" id="PTHR36510:SF1">
    <property type="entry name" value="GLUTAMATE--CYSTEINE LIGASE 2-RELATED"/>
    <property type="match status" value="1"/>
</dbReference>
<accession>A0ABW6IHZ0</accession>
<keyword evidence="3" id="KW-1185">Reference proteome</keyword>
<dbReference type="Proteomes" id="UP001600165">
    <property type="component" value="Unassembled WGS sequence"/>
</dbReference>
<organism evidence="2 3">
    <name type="scientific">Almyronema epifaneia S1</name>
    <dbReference type="NCBI Taxonomy" id="2991925"/>
    <lineage>
        <taxon>Bacteria</taxon>
        <taxon>Bacillati</taxon>
        <taxon>Cyanobacteriota</taxon>
        <taxon>Cyanophyceae</taxon>
        <taxon>Nodosilineales</taxon>
        <taxon>Nodosilineaceae</taxon>
        <taxon>Almyronema</taxon>
        <taxon>Almyronema epifaneia</taxon>
    </lineage>
</organism>
<dbReference type="NCBIfam" id="TIGR02048">
    <property type="entry name" value="gshA_cyano"/>
    <property type="match status" value="1"/>
</dbReference>
<dbReference type="EMBL" id="JBHZOL010000094">
    <property type="protein sequence ID" value="MFE4107841.1"/>
    <property type="molecule type" value="Genomic_DNA"/>
</dbReference>
<dbReference type="InterPro" id="IPR006336">
    <property type="entry name" value="GCS2"/>
</dbReference>
<dbReference type="Gene3D" id="3.30.590.20">
    <property type="match status" value="1"/>
</dbReference>
<comment type="catalytic activity">
    <reaction evidence="1">
        <text>L-cysteine + L-glutamate + ATP = gamma-L-glutamyl-L-cysteine + ADP + phosphate + H(+)</text>
        <dbReference type="Rhea" id="RHEA:13285"/>
        <dbReference type="ChEBI" id="CHEBI:15378"/>
        <dbReference type="ChEBI" id="CHEBI:29985"/>
        <dbReference type="ChEBI" id="CHEBI:30616"/>
        <dbReference type="ChEBI" id="CHEBI:35235"/>
        <dbReference type="ChEBI" id="CHEBI:43474"/>
        <dbReference type="ChEBI" id="CHEBI:58173"/>
        <dbReference type="ChEBI" id="CHEBI:456216"/>
        <dbReference type="EC" id="6.3.2.2"/>
    </reaction>
</comment>
<dbReference type="SUPFAM" id="SSF55931">
    <property type="entry name" value="Glutamine synthetase/guanido kinase"/>
    <property type="match status" value="1"/>
</dbReference>
<dbReference type="EC" id="6.3.2.2" evidence="2"/>
<dbReference type="InterPro" id="IPR014746">
    <property type="entry name" value="Gln_synth/guanido_kin_cat_dom"/>
</dbReference>
<evidence type="ECO:0000256" key="1">
    <source>
        <dbReference type="ARBA" id="ARBA00048819"/>
    </source>
</evidence>
<dbReference type="InterPro" id="IPR050141">
    <property type="entry name" value="GCL_type2/YbdK_subfam"/>
</dbReference>
<sequence length="385" mass="43178">MLLSKGFEIEIYTGTPAGKAVGLSDQIVNDLDGFVREPDSRNVEYTTAPLYQYEQLLCELVKPRQRLRAYLKQLGDYTLIPGSTLSLGGSEQFYRSDPGNPYHTYIEQTYGTKVVTASIHINIGIADPEVLMRACRLVRLEAPLYLALTASSPFLLSRPTGYHSTRWHVFPKTPPQVPLFVSHAHYIRWTEAQLATGGMKNVRHLWSSVRPNGDRRPYNLNRLELRICDLAIDPISLLAVTALLEARLLQLIADPSLDPLLSSQLAQGDRSTALLEITDINETAAAHRSLEAELHHWQTGKKIIAADWISQLYDEVWPIAKQHGIACFLLPLKKILREGNEAQQWLAQYNQGQDCQTILMQAIAAAQQQEEALEADLLCYQPLAA</sequence>
<dbReference type="Pfam" id="PF04107">
    <property type="entry name" value="GCS2"/>
    <property type="match status" value="1"/>
</dbReference>
<dbReference type="GO" id="GO:0004357">
    <property type="term" value="F:glutamate-cysteine ligase activity"/>
    <property type="evidence" value="ECO:0007669"/>
    <property type="project" value="UniProtKB-EC"/>
</dbReference>